<keyword evidence="2" id="KW-1185">Reference proteome</keyword>
<dbReference type="RefSeq" id="WP_244411541.1">
    <property type="nucleotide sequence ID" value="NZ_AP025564.1"/>
</dbReference>
<dbReference type="EMBL" id="AP025564">
    <property type="protein sequence ID" value="BDE95047.1"/>
    <property type="molecule type" value="Genomic_DNA"/>
</dbReference>
<protein>
    <recommendedName>
        <fullName evidence="3">Fido domain-containing protein</fullName>
    </recommendedName>
</protein>
<accession>A0ABM7WFP8</accession>
<dbReference type="Proteomes" id="UP001320544">
    <property type="component" value="Chromosome"/>
</dbReference>
<organism evidence="1 2">
    <name type="scientific">Raoultibacter timonensis</name>
    <dbReference type="NCBI Taxonomy" id="1907662"/>
    <lineage>
        <taxon>Bacteria</taxon>
        <taxon>Bacillati</taxon>
        <taxon>Actinomycetota</taxon>
        <taxon>Coriobacteriia</taxon>
        <taxon>Eggerthellales</taxon>
        <taxon>Eggerthellaceae</taxon>
        <taxon>Raoultibacter</taxon>
    </lineage>
</organism>
<evidence type="ECO:0000313" key="1">
    <source>
        <dbReference type="EMBL" id="BDE95047.1"/>
    </source>
</evidence>
<reference evidence="1 2" key="1">
    <citation type="submission" date="2022-01" db="EMBL/GenBank/DDBJ databases">
        <title>Novel bile acid biosynthetic pathways are enriched in the microbiome of centenarians.</title>
        <authorList>
            <person name="Sato Y."/>
            <person name="Atarashi K."/>
            <person name="Plichta R.D."/>
            <person name="Arai Y."/>
            <person name="Sasajima S."/>
            <person name="Kearney M.S."/>
            <person name="Suda W."/>
            <person name="Takeshita K."/>
            <person name="Sasaki T."/>
            <person name="Okamoto S."/>
            <person name="Skelly N.A."/>
            <person name="Okamura Y."/>
            <person name="Vlamakis H."/>
            <person name="Li Y."/>
            <person name="Tanoue T."/>
            <person name="Takei H."/>
            <person name="Nittono H."/>
            <person name="Narushima S."/>
            <person name="Irie J."/>
            <person name="Itoh H."/>
            <person name="Moriya K."/>
            <person name="Sugiura Y."/>
            <person name="Suematsu M."/>
            <person name="Moritoki N."/>
            <person name="Shibata S."/>
            <person name="Littman R.D."/>
            <person name="Fischbach A.M."/>
            <person name="Uwamino Y."/>
            <person name="Inoue T."/>
            <person name="Honda A."/>
            <person name="Hattori M."/>
            <person name="Murai T."/>
            <person name="Xavier J.R."/>
            <person name="Hirose N."/>
            <person name="Honda K."/>
        </authorList>
    </citation>
    <scope>NUCLEOTIDE SEQUENCE [LARGE SCALE GENOMIC DNA]</scope>
    <source>
        <strain evidence="1 2">CE91-St30</strain>
    </source>
</reference>
<evidence type="ECO:0008006" key="3">
    <source>
        <dbReference type="Google" id="ProtNLM"/>
    </source>
</evidence>
<name>A0ABM7WFP8_9ACTN</name>
<gene>
    <name evidence="1" type="ORF">CE91St30_03800</name>
</gene>
<sequence>MESKAMPGDYSLLERALSLSSEQAQTLESLSCALGETVEDASIYWFVANKLRRSQGHYLPVPFDAVIGEGGSGAPCSSDNWYSLTWRLGKLLEKFQVNEGLAVHYTSILTDPEGGHYELNLAASEVVSAVCLENVSHDVEQMKRVCVHACEPANGIELLVSNAGKVLLSVEEYREKRITASFIESLYAKLVEGISIKEVREAEGHEANTVEELRKRALKAFCAHLWPSENERAMVENGSYDNAEYKTQGHVAGGFCGNVDCGNHALINALIALHYFKTFRLFPAGNNVLAYLMYFLILHRAGYHFSAHVPVIKLLYARDEHSAGVRGLSREPEELSVECDGYSDWTRFFERAVEAIVDEQGWTITKLDGMGRRRERFRIIIDSDETMNFRQKEVLLEASLHSNAEFTYAIHEQRYDVSYPCARSDFARLLDMGFLRQHDDGIRHFFVASDSFGQTFLAYLKQHCSQAFHRYYDEDGRLRDEFKSADAAACEYNKDIGFYEKSLLDKTYIEHYDFRRAPIADCDGPRRRSSLNG</sequence>
<proteinExistence type="predicted"/>
<evidence type="ECO:0000313" key="2">
    <source>
        <dbReference type="Proteomes" id="UP001320544"/>
    </source>
</evidence>